<proteinExistence type="inferred from homology"/>
<keyword evidence="4" id="KW-1185">Reference proteome</keyword>
<organism evidence="3 4">
    <name type="scientific">Nitzschia inconspicua</name>
    <dbReference type="NCBI Taxonomy" id="303405"/>
    <lineage>
        <taxon>Eukaryota</taxon>
        <taxon>Sar</taxon>
        <taxon>Stramenopiles</taxon>
        <taxon>Ochrophyta</taxon>
        <taxon>Bacillariophyta</taxon>
        <taxon>Bacillariophyceae</taxon>
        <taxon>Bacillariophycidae</taxon>
        <taxon>Bacillariales</taxon>
        <taxon>Bacillariaceae</taxon>
        <taxon>Nitzschia</taxon>
    </lineage>
</organism>
<evidence type="ECO:0000256" key="1">
    <source>
        <dbReference type="ARBA" id="ARBA00009670"/>
    </source>
</evidence>
<dbReference type="EMBL" id="JAGRRH010000009">
    <property type="protein sequence ID" value="KAG7364287.1"/>
    <property type="molecule type" value="Genomic_DNA"/>
</dbReference>
<dbReference type="OrthoDB" id="42365at2759"/>
<dbReference type="PANTHER" id="PTHR10566:SF118">
    <property type="entry name" value="PROTEIN KINASE DOMAIN-CONTAINING PROTEIN"/>
    <property type="match status" value="1"/>
</dbReference>
<name>A0A9K3PY75_9STRA</name>
<protein>
    <submittedName>
        <fullName evidence="3">ABC-1 domain containing protein</fullName>
    </submittedName>
</protein>
<feature type="domain" description="ABC1 atypical kinase-like" evidence="2">
    <location>
        <begin position="418"/>
        <end position="663"/>
    </location>
</feature>
<gene>
    <name evidence="3" type="ORF">IV203_037489</name>
</gene>
<evidence type="ECO:0000313" key="4">
    <source>
        <dbReference type="Proteomes" id="UP000693970"/>
    </source>
</evidence>
<accession>A0A9K3PY75</accession>
<comment type="similarity">
    <text evidence="1">Belongs to the protein kinase superfamily. ADCK protein kinase family.</text>
</comment>
<reference evidence="3" key="2">
    <citation type="submission" date="2021-04" db="EMBL/GenBank/DDBJ databases">
        <authorList>
            <person name="Podell S."/>
        </authorList>
    </citation>
    <scope>NUCLEOTIDE SEQUENCE</scope>
    <source>
        <strain evidence="3">Hildebrandi</strain>
    </source>
</reference>
<dbReference type="InterPro" id="IPR050154">
    <property type="entry name" value="UbiB_kinase"/>
</dbReference>
<reference evidence="3" key="1">
    <citation type="journal article" date="2021" name="Sci. Rep.">
        <title>Diploid genomic architecture of Nitzschia inconspicua, an elite biomass production diatom.</title>
        <authorList>
            <person name="Oliver A."/>
            <person name="Podell S."/>
            <person name="Pinowska A."/>
            <person name="Traller J.C."/>
            <person name="Smith S.R."/>
            <person name="McClure R."/>
            <person name="Beliaev A."/>
            <person name="Bohutskyi P."/>
            <person name="Hill E.A."/>
            <person name="Rabines A."/>
            <person name="Zheng H."/>
            <person name="Allen L.Z."/>
            <person name="Kuo A."/>
            <person name="Grigoriev I.V."/>
            <person name="Allen A.E."/>
            <person name="Hazlebeck D."/>
            <person name="Allen E.E."/>
        </authorList>
    </citation>
    <scope>NUCLEOTIDE SEQUENCE</scope>
    <source>
        <strain evidence="3">Hildebrandi</strain>
    </source>
</reference>
<dbReference type="CDD" id="cd05121">
    <property type="entry name" value="ABC1_ADCK3-like"/>
    <property type="match status" value="1"/>
</dbReference>
<comment type="caution">
    <text evidence="3">The sequence shown here is derived from an EMBL/GenBank/DDBJ whole genome shotgun (WGS) entry which is preliminary data.</text>
</comment>
<dbReference type="Proteomes" id="UP000693970">
    <property type="component" value="Unassembled WGS sequence"/>
</dbReference>
<dbReference type="PANTHER" id="PTHR10566">
    <property type="entry name" value="CHAPERONE-ACTIVITY OF BC1 COMPLEX CABC1 -RELATED"/>
    <property type="match status" value="1"/>
</dbReference>
<sequence length="1124" mass="126545">MNQRQWIPSPIEKMLLGSNEHIKRLRKTSYNHLLDLFDQMLYITSLEQTAVHLLIGFDDNAFHEDKFEILSFSNLFSETSPLIACRDCVIRAAILRRDCEEKERKAEEQQAPLRYTDYFLFLLAPQMEKQTERQGYSPRDCSDDDDNRRQAFYTMMTKKTTLRIAMLSVWAGFLNPGTNAFVLPSQSRVVKKTPCLTSTVPFKTTSSWKHHLVSSSSLEPLNLFAGLLEVASAAEDVASAATASTTQINSMGDFVTTVLPEVFDANRVAALATAIDSLSPWNPELPFLTRMVLLAPIPLAFFGHMYSLSFPKDGYRTGLEPYPRGCYDPQKAKEYYARHPKVVIQRFLEITRLSNQFLIGLMIDKYMFRNDAKMRSQRANELVELINKLGPTAVKVGQALSVRSDLLPNEYIQALSSLQDQVPPFCNYEANQVLLKQLGYNKVNDLEGISTADPIASASIGQVYKVRIKIGYGEPKYVAVKVQRPNVLSDIALDLHLVRELAPFYQKYIVRAETDMQSLVNEWGRGFIAELDYREEAKNTMQFNEAMQERNLNAVMAPTVLPEYSSERILVTEWVEGTRIDRSEDASDIPRLCSVALNAYLVMLLELKSLHCDPHPGNLLRTKDGKLCILDFGMTLNVDPNLQYSLLEYIAHCSSDNYDKVPEDLVNMGFLQKDQLELVKESGLLENLVYFLREIGKGGGVNGVTDRVIADFRERYPGMSDEEIRDTARREMEGRMMELAKKESVATGLTTEVEELQRRNREAFTIPDWFVYTSRAFMTLEGVSLQADPSYSLVKSCFPYIAKRLVRDDSPRAQQALKDMLYGAGDSVNLNRLGELANGFSSYTTTSKSLNGAIDVEILSRTRDAEKRRAEAEAAILLAKDSADVLLDPAGNLVQNLLMEEGALAASAQFKNEMKRLFIDTPQQFRDALPLGVGLFLPKLPIESSMEPFVKKTKSEEKALRLVEKLRQIITERSEELRQSGNSMFMNGMRNIHGFAQQQVAFHQASAPFYNHALPPSAMNSLVSDLEPEQAALIVKELREHLPKYSKLVGLLGTKFIAMLLQKASDNIELNILEVEKSGDPLLIAAARGLSSVSSTAARTIYNPPVNREQQEEQVIAVLEGNRA</sequence>
<dbReference type="InterPro" id="IPR004147">
    <property type="entry name" value="ABC1_dom"/>
</dbReference>
<dbReference type="AlphaFoldDB" id="A0A9K3PY75"/>
<evidence type="ECO:0000259" key="2">
    <source>
        <dbReference type="Pfam" id="PF03109"/>
    </source>
</evidence>
<evidence type="ECO:0000313" key="3">
    <source>
        <dbReference type="EMBL" id="KAG7364287.1"/>
    </source>
</evidence>
<dbReference type="Pfam" id="PF03109">
    <property type="entry name" value="ABC1"/>
    <property type="match status" value="1"/>
</dbReference>